<dbReference type="Gene3D" id="3.50.50.60">
    <property type="entry name" value="FAD/NAD(P)-binding domain"/>
    <property type="match status" value="1"/>
</dbReference>
<dbReference type="GO" id="GO:0016491">
    <property type="term" value="F:oxidoreductase activity"/>
    <property type="evidence" value="ECO:0007669"/>
    <property type="project" value="UniProtKB-KW"/>
</dbReference>
<evidence type="ECO:0008006" key="8">
    <source>
        <dbReference type="Google" id="ProtNLM"/>
    </source>
</evidence>
<proteinExistence type="predicted"/>
<keyword evidence="4" id="KW-0408">Iron</keyword>
<keyword evidence="2" id="KW-0479">Metal-binding</keyword>
<dbReference type="EMBL" id="JAUSVL010000001">
    <property type="protein sequence ID" value="MDQ0288590.1"/>
    <property type="molecule type" value="Genomic_DNA"/>
</dbReference>
<dbReference type="InterPro" id="IPR036188">
    <property type="entry name" value="FAD/NAD-bd_sf"/>
</dbReference>
<comment type="caution">
    <text evidence="6">The sequence shown here is derived from an EMBL/GenBank/DDBJ whole genome shotgun (WGS) entry which is preliminary data.</text>
</comment>
<evidence type="ECO:0000256" key="4">
    <source>
        <dbReference type="ARBA" id="ARBA00023004"/>
    </source>
</evidence>
<gene>
    <name evidence="6" type="ORF">J3R75_000697</name>
</gene>
<name>A0AAE3VDQ9_9BACT</name>
<accession>A0AAE3VDQ9</accession>
<dbReference type="GO" id="GO:0046872">
    <property type="term" value="F:metal ion binding"/>
    <property type="evidence" value="ECO:0007669"/>
    <property type="project" value="UniProtKB-KW"/>
</dbReference>
<keyword evidence="1" id="KW-0004">4Fe-4S</keyword>
<evidence type="ECO:0000256" key="1">
    <source>
        <dbReference type="ARBA" id="ARBA00022485"/>
    </source>
</evidence>
<dbReference type="PANTHER" id="PTHR43498:SF1">
    <property type="entry name" value="COB--COM HETERODISULFIDE REDUCTASE IRON-SULFUR SUBUNIT A"/>
    <property type="match status" value="1"/>
</dbReference>
<evidence type="ECO:0000256" key="2">
    <source>
        <dbReference type="ARBA" id="ARBA00022723"/>
    </source>
</evidence>
<dbReference type="RefSeq" id="WP_307259918.1">
    <property type="nucleotide sequence ID" value="NZ_JAUSVL010000001.1"/>
</dbReference>
<keyword evidence="5" id="KW-0411">Iron-sulfur</keyword>
<dbReference type="GO" id="GO:0051539">
    <property type="term" value="F:4 iron, 4 sulfur cluster binding"/>
    <property type="evidence" value="ECO:0007669"/>
    <property type="project" value="UniProtKB-KW"/>
</dbReference>
<evidence type="ECO:0000256" key="3">
    <source>
        <dbReference type="ARBA" id="ARBA00023002"/>
    </source>
</evidence>
<keyword evidence="7" id="KW-1185">Reference proteome</keyword>
<evidence type="ECO:0000313" key="7">
    <source>
        <dbReference type="Proteomes" id="UP001238163"/>
    </source>
</evidence>
<protein>
    <recommendedName>
        <fullName evidence="8">FAD-dependent oxidoreductase</fullName>
    </recommendedName>
</protein>
<evidence type="ECO:0000256" key="5">
    <source>
        <dbReference type="ARBA" id="ARBA00023014"/>
    </source>
</evidence>
<dbReference type="PANTHER" id="PTHR43498">
    <property type="entry name" value="FERREDOXIN:COB-COM HETERODISULFIDE REDUCTASE SUBUNIT A"/>
    <property type="match status" value="1"/>
</dbReference>
<dbReference type="Pfam" id="PF12831">
    <property type="entry name" value="FAD_oxidored"/>
    <property type="match status" value="1"/>
</dbReference>
<evidence type="ECO:0000313" key="6">
    <source>
        <dbReference type="EMBL" id="MDQ0288590.1"/>
    </source>
</evidence>
<dbReference type="Proteomes" id="UP001238163">
    <property type="component" value="Unassembled WGS sequence"/>
</dbReference>
<dbReference type="InterPro" id="IPR039650">
    <property type="entry name" value="HdrA-like"/>
</dbReference>
<reference evidence="6" key="1">
    <citation type="submission" date="2023-07" db="EMBL/GenBank/DDBJ databases">
        <title>Genomic Encyclopedia of Type Strains, Phase IV (KMG-IV): sequencing the most valuable type-strain genomes for metagenomic binning, comparative biology and taxonomic classification.</title>
        <authorList>
            <person name="Goeker M."/>
        </authorList>
    </citation>
    <scope>NUCLEOTIDE SEQUENCE</scope>
    <source>
        <strain evidence="6">DSM 24202</strain>
    </source>
</reference>
<keyword evidence="3" id="KW-0560">Oxidoreductase</keyword>
<dbReference type="AlphaFoldDB" id="A0AAE3VDQ9"/>
<dbReference type="SUPFAM" id="SSF51905">
    <property type="entry name" value="FAD/NAD(P)-binding domain"/>
    <property type="match status" value="1"/>
</dbReference>
<organism evidence="6 7">
    <name type="scientific">Oligosphaera ethanolica</name>
    <dbReference type="NCBI Taxonomy" id="760260"/>
    <lineage>
        <taxon>Bacteria</taxon>
        <taxon>Pseudomonadati</taxon>
        <taxon>Lentisphaerota</taxon>
        <taxon>Oligosphaeria</taxon>
        <taxon>Oligosphaerales</taxon>
        <taxon>Oligosphaeraceae</taxon>
        <taxon>Oligosphaera</taxon>
    </lineage>
</organism>
<sequence>MLTQSILEPAREIVVADHVDVVVCGGGPAGIAAALGAARAGASTVLIEQHGCLGGIWTSGLLPWFLDVNNKNGIMREIMTELAMRGARGANSDGTPNTAYDVEELKMLLDELCTIAGVRVHLHTRICAAQVTAGRLTHVITESYSGRRAFAARQFIDCTGDGTLGALAGNSFDVGHPETRLTQPMSMIALVTGIRRHDIKSYYRDKDADGWAPPKERLRAAMERGGHSPSYAHPSLFPVREDLFIMMANHEYQVSALSAEDISAATIRSRREVMALIAGLRAQGGIWRDARVVATAAQIGIREGRRLHGQYTVTIDDMSAGARFDDAVCRVHFGVDVHATNPHQGKSIEKAPVKTQPYDIPMRALIAKDVAGLLMAGRCISGDFWAHSSYRVTGNAVAMGEAAGKYAADKCHA</sequence>